<evidence type="ECO:0000313" key="2">
    <source>
        <dbReference type="Proteomes" id="UP000886998"/>
    </source>
</evidence>
<accession>A0A8X6M762</accession>
<gene>
    <name evidence="1" type="ORF">TNIN_141451</name>
</gene>
<dbReference type="AlphaFoldDB" id="A0A8X6M762"/>
<evidence type="ECO:0000313" key="1">
    <source>
        <dbReference type="EMBL" id="GFS28558.1"/>
    </source>
</evidence>
<dbReference type="Proteomes" id="UP000886998">
    <property type="component" value="Unassembled WGS sequence"/>
</dbReference>
<keyword evidence="2" id="KW-1185">Reference proteome</keyword>
<reference evidence="1" key="1">
    <citation type="submission" date="2020-08" db="EMBL/GenBank/DDBJ databases">
        <title>Multicomponent nature underlies the extraordinary mechanical properties of spider dragline silk.</title>
        <authorList>
            <person name="Kono N."/>
            <person name="Nakamura H."/>
            <person name="Mori M."/>
            <person name="Yoshida Y."/>
            <person name="Ohtoshi R."/>
            <person name="Malay A.D."/>
            <person name="Moran D.A.P."/>
            <person name="Tomita M."/>
            <person name="Numata K."/>
            <person name="Arakawa K."/>
        </authorList>
    </citation>
    <scope>NUCLEOTIDE SEQUENCE</scope>
</reference>
<dbReference type="EMBL" id="BMAV01023907">
    <property type="protein sequence ID" value="GFS28558.1"/>
    <property type="molecule type" value="Genomic_DNA"/>
</dbReference>
<sequence length="125" mass="14622">MNDAVIMKETTKEQMKGKKEHPGLYNDMKLLFQKMIVSYIYEPWLQLFTQHHKEYFGRCGSESQTDPLFPYLLLASTTSGLVIKVMGRLFPNYTFCVYIHNSFRILSGKKGVYVDLWNIRLSGEQ</sequence>
<comment type="caution">
    <text evidence="1">The sequence shown here is derived from an EMBL/GenBank/DDBJ whole genome shotgun (WGS) entry which is preliminary data.</text>
</comment>
<protein>
    <submittedName>
        <fullName evidence="1">Uncharacterized protein</fullName>
    </submittedName>
</protein>
<name>A0A8X6M762_9ARAC</name>
<proteinExistence type="predicted"/>
<organism evidence="1 2">
    <name type="scientific">Trichonephila inaurata madagascariensis</name>
    <dbReference type="NCBI Taxonomy" id="2747483"/>
    <lineage>
        <taxon>Eukaryota</taxon>
        <taxon>Metazoa</taxon>
        <taxon>Ecdysozoa</taxon>
        <taxon>Arthropoda</taxon>
        <taxon>Chelicerata</taxon>
        <taxon>Arachnida</taxon>
        <taxon>Araneae</taxon>
        <taxon>Araneomorphae</taxon>
        <taxon>Entelegynae</taxon>
        <taxon>Araneoidea</taxon>
        <taxon>Nephilidae</taxon>
        <taxon>Trichonephila</taxon>
        <taxon>Trichonephila inaurata</taxon>
    </lineage>
</organism>